<name>A0ACB8X674_9TELE</name>
<proteinExistence type="predicted"/>
<protein>
    <submittedName>
        <fullName evidence="1">Uncharacterized protein</fullName>
    </submittedName>
</protein>
<gene>
    <name evidence="1" type="ORF">L3Q82_003805</name>
</gene>
<reference evidence="1" key="1">
    <citation type="submission" date="2022-04" db="EMBL/GenBank/DDBJ databases">
        <title>Jade perch genome.</title>
        <authorList>
            <person name="Chao B."/>
        </authorList>
    </citation>
    <scope>NUCLEOTIDE SEQUENCE</scope>
    <source>
        <strain evidence="1">CB-2022</strain>
    </source>
</reference>
<evidence type="ECO:0000313" key="2">
    <source>
        <dbReference type="Proteomes" id="UP000831701"/>
    </source>
</evidence>
<sequence length="247" mass="27275">MEVTSLCLILSATLSLHPDRSQFFRYDRFSLSCAAPRTDSGWTVKRNTSEETSQPCTAFGDPHESSCNVSNVYPSDSGLYWCESEQGECSNVVNITVTAGEVILESPALPVTAGDDVTLRCSTKKRYDKLSTLDFSAAFFRDDVFIGNETAEKMILRSVSKSEEGLYRCEHPRRGRSEQSWLSVRAQPPGVLPTSSPPPPLLSLPNLVSIILLFILYTVILIICIHMYRRWARGPTPDGPGVSGCCL</sequence>
<dbReference type="Proteomes" id="UP000831701">
    <property type="component" value="Chromosome 2"/>
</dbReference>
<dbReference type="EMBL" id="CM041532">
    <property type="protein sequence ID" value="KAI3375479.1"/>
    <property type="molecule type" value="Genomic_DNA"/>
</dbReference>
<comment type="caution">
    <text evidence="1">The sequence shown here is derived from an EMBL/GenBank/DDBJ whole genome shotgun (WGS) entry which is preliminary data.</text>
</comment>
<evidence type="ECO:0000313" key="1">
    <source>
        <dbReference type="EMBL" id="KAI3375479.1"/>
    </source>
</evidence>
<keyword evidence="2" id="KW-1185">Reference proteome</keyword>
<organism evidence="1 2">
    <name type="scientific">Scortum barcoo</name>
    <name type="common">barcoo grunter</name>
    <dbReference type="NCBI Taxonomy" id="214431"/>
    <lineage>
        <taxon>Eukaryota</taxon>
        <taxon>Metazoa</taxon>
        <taxon>Chordata</taxon>
        <taxon>Craniata</taxon>
        <taxon>Vertebrata</taxon>
        <taxon>Euteleostomi</taxon>
        <taxon>Actinopterygii</taxon>
        <taxon>Neopterygii</taxon>
        <taxon>Teleostei</taxon>
        <taxon>Neoteleostei</taxon>
        <taxon>Acanthomorphata</taxon>
        <taxon>Eupercaria</taxon>
        <taxon>Centrarchiformes</taxon>
        <taxon>Terapontoidei</taxon>
        <taxon>Terapontidae</taxon>
        <taxon>Scortum</taxon>
    </lineage>
</organism>
<accession>A0ACB8X674</accession>